<evidence type="ECO:0000313" key="2">
    <source>
        <dbReference type="Proteomes" id="UP000749559"/>
    </source>
</evidence>
<dbReference type="EMBL" id="CAIIXF020000005">
    <property type="protein sequence ID" value="CAH1783386.1"/>
    <property type="molecule type" value="Genomic_DNA"/>
</dbReference>
<gene>
    <name evidence="1" type="ORF">OFUS_LOCUS9733</name>
</gene>
<comment type="caution">
    <text evidence="1">The sequence shown here is derived from an EMBL/GenBank/DDBJ whole genome shotgun (WGS) entry which is preliminary data.</text>
</comment>
<dbReference type="AlphaFoldDB" id="A0A8S4NP31"/>
<organism evidence="1 2">
    <name type="scientific">Owenia fusiformis</name>
    <name type="common">Polychaete worm</name>
    <dbReference type="NCBI Taxonomy" id="6347"/>
    <lineage>
        <taxon>Eukaryota</taxon>
        <taxon>Metazoa</taxon>
        <taxon>Spiralia</taxon>
        <taxon>Lophotrochozoa</taxon>
        <taxon>Annelida</taxon>
        <taxon>Polychaeta</taxon>
        <taxon>Sedentaria</taxon>
        <taxon>Canalipalpata</taxon>
        <taxon>Sabellida</taxon>
        <taxon>Oweniida</taxon>
        <taxon>Oweniidae</taxon>
        <taxon>Owenia</taxon>
    </lineage>
</organism>
<dbReference type="Proteomes" id="UP000749559">
    <property type="component" value="Unassembled WGS sequence"/>
</dbReference>
<keyword evidence="2" id="KW-1185">Reference proteome</keyword>
<evidence type="ECO:0000313" key="1">
    <source>
        <dbReference type="EMBL" id="CAH1783386.1"/>
    </source>
</evidence>
<name>A0A8S4NP31_OWEFU</name>
<proteinExistence type="predicted"/>
<sequence length="158" mass="18607">MDFRLDMLSRFRINAYTPPRPNLHATECCCQVNIPPSTEKRSYEVQKYRYSYRSVRNGYRSCGWWGWGRCTQYTHVQDRHPYTQTVYYTIKVARSCPTRLQVCCRGYVAYKRCCTNIKEMKRLLDLFESQRGQFESLRAFLISQGHNPDAGCPMSCGP</sequence>
<accession>A0A8S4NP31</accession>
<reference evidence="1" key="1">
    <citation type="submission" date="2022-03" db="EMBL/GenBank/DDBJ databases">
        <authorList>
            <person name="Martin C."/>
        </authorList>
    </citation>
    <scope>NUCLEOTIDE SEQUENCE</scope>
</reference>
<protein>
    <submittedName>
        <fullName evidence="1">Uncharacterized protein</fullName>
    </submittedName>
</protein>